<dbReference type="EMBL" id="BARU01048357">
    <property type="protein sequence ID" value="GAH95642.1"/>
    <property type="molecule type" value="Genomic_DNA"/>
</dbReference>
<sequence length="30" mass="3355">MSGYPIQAIGSININDKLIKLRGNPPIKFR</sequence>
<reference evidence="1" key="1">
    <citation type="journal article" date="2014" name="Front. Microbiol.">
        <title>High frequency of phylogenetically diverse reductive dehalogenase-homologous genes in deep subseafloor sedimentary metagenomes.</title>
        <authorList>
            <person name="Kawai M."/>
            <person name="Futagami T."/>
            <person name="Toyoda A."/>
            <person name="Takaki Y."/>
            <person name="Nishi S."/>
            <person name="Hori S."/>
            <person name="Arai W."/>
            <person name="Tsubouchi T."/>
            <person name="Morono Y."/>
            <person name="Uchiyama I."/>
            <person name="Ito T."/>
            <person name="Fujiyama A."/>
            <person name="Inagaki F."/>
            <person name="Takami H."/>
        </authorList>
    </citation>
    <scope>NUCLEOTIDE SEQUENCE</scope>
    <source>
        <strain evidence="1">Expedition CK06-06</strain>
    </source>
</reference>
<dbReference type="AlphaFoldDB" id="X1JNJ9"/>
<evidence type="ECO:0000313" key="1">
    <source>
        <dbReference type="EMBL" id="GAH95642.1"/>
    </source>
</evidence>
<protein>
    <submittedName>
        <fullName evidence="1">Uncharacterized protein</fullName>
    </submittedName>
</protein>
<gene>
    <name evidence="1" type="ORF">S03H2_71923</name>
</gene>
<proteinExistence type="predicted"/>
<name>X1JNJ9_9ZZZZ</name>
<organism evidence="1">
    <name type="scientific">marine sediment metagenome</name>
    <dbReference type="NCBI Taxonomy" id="412755"/>
    <lineage>
        <taxon>unclassified sequences</taxon>
        <taxon>metagenomes</taxon>
        <taxon>ecological metagenomes</taxon>
    </lineage>
</organism>
<accession>X1JNJ9</accession>
<feature type="non-terminal residue" evidence="1">
    <location>
        <position position="30"/>
    </location>
</feature>
<comment type="caution">
    <text evidence="1">The sequence shown here is derived from an EMBL/GenBank/DDBJ whole genome shotgun (WGS) entry which is preliminary data.</text>
</comment>